<evidence type="ECO:0000256" key="4">
    <source>
        <dbReference type="ARBA" id="ARBA00022801"/>
    </source>
</evidence>
<dbReference type="InterPro" id="IPR012337">
    <property type="entry name" value="RNaseH-like_sf"/>
</dbReference>
<evidence type="ECO:0000259" key="8">
    <source>
        <dbReference type="PROSITE" id="PS50994"/>
    </source>
</evidence>
<feature type="compositionally biased region" description="Basic and acidic residues" evidence="6">
    <location>
        <begin position="241"/>
        <end position="254"/>
    </location>
</feature>
<evidence type="ECO:0000256" key="1">
    <source>
        <dbReference type="ARBA" id="ARBA00022670"/>
    </source>
</evidence>
<dbReference type="Pfam" id="PF22936">
    <property type="entry name" value="Pol_BBD"/>
    <property type="match status" value="1"/>
</dbReference>
<dbReference type="Pfam" id="PF07727">
    <property type="entry name" value="RVT_2"/>
    <property type="match status" value="1"/>
</dbReference>
<proteinExistence type="predicted"/>
<dbReference type="SUPFAM" id="SSF53098">
    <property type="entry name" value="Ribonuclease H-like"/>
    <property type="match status" value="1"/>
</dbReference>
<dbReference type="GO" id="GO:0008270">
    <property type="term" value="F:zinc ion binding"/>
    <property type="evidence" value="ECO:0007669"/>
    <property type="project" value="UniProtKB-KW"/>
</dbReference>
<feature type="domain" description="CCHC-type" evidence="7">
    <location>
        <begin position="258"/>
        <end position="274"/>
    </location>
</feature>
<comment type="caution">
    <text evidence="9">The sequence shown here is derived from an EMBL/GenBank/DDBJ whole genome shotgun (WGS) entry which is preliminary data.</text>
</comment>
<dbReference type="InterPro" id="IPR036875">
    <property type="entry name" value="Znf_CCHC_sf"/>
</dbReference>
<dbReference type="InterPro" id="IPR001584">
    <property type="entry name" value="Integrase_cat-core"/>
</dbReference>
<accession>A0AAV0CHM6</accession>
<evidence type="ECO:0000256" key="6">
    <source>
        <dbReference type="SAM" id="MobiDB-lite"/>
    </source>
</evidence>
<dbReference type="Pfam" id="PF25597">
    <property type="entry name" value="SH3_retrovirus"/>
    <property type="match status" value="1"/>
</dbReference>
<evidence type="ECO:0000259" key="7">
    <source>
        <dbReference type="PROSITE" id="PS50158"/>
    </source>
</evidence>
<evidence type="ECO:0000313" key="9">
    <source>
        <dbReference type="EMBL" id="CAH9074982.1"/>
    </source>
</evidence>
<dbReference type="InterPro" id="IPR001878">
    <property type="entry name" value="Znf_CCHC"/>
</dbReference>
<dbReference type="InterPro" id="IPR054722">
    <property type="entry name" value="PolX-like_BBD"/>
</dbReference>
<protein>
    <submittedName>
        <fullName evidence="9">Uncharacterized protein</fullName>
    </submittedName>
</protein>
<dbReference type="EMBL" id="CAMAPF010000963">
    <property type="protein sequence ID" value="CAH9130898.1"/>
    <property type="molecule type" value="Genomic_DNA"/>
</dbReference>
<feature type="region of interest" description="Disordered" evidence="6">
    <location>
        <begin position="779"/>
        <end position="806"/>
    </location>
</feature>
<keyword evidence="4" id="KW-0378">Hydrolase</keyword>
<feature type="domain" description="Integrase catalytic" evidence="8">
    <location>
        <begin position="519"/>
        <end position="685"/>
    </location>
</feature>
<evidence type="ECO:0000256" key="2">
    <source>
        <dbReference type="ARBA" id="ARBA00022723"/>
    </source>
</evidence>
<evidence type="ECO:0000313" key="11">
    <source>
        <dbReference type="Proteomes" id="UP001152523"/>
    </source>
</evidence>
<dbReference type="InterPro" id="IPR043502">
    <property type="entry name" value="DNA/RNA_pol_sf"/>
</dbReference>
<dbReference type="GO" id="GO:0003676">
    <property type="term" value="F:nucleic acid binding"/>
    <property type="evidence" value="ECO:0007669"/>
    <property type="project" value="InterPro"/>
</dbReference>
<evidence type="ECO:0000256" key="3">
    <source>
        <dbReference type="ARBA" id="ARBA00022750"/>
    </source>
</evidence>
<dbReference type="Proteomes" id="UP001152523">
    <property type="component" value="Unassembled WGS sequence"/>
</dbReference>
<keyword evidence="2" id="KW-0479">Metal-binding</keyword>
<gene>
    <name evidence="10" type="ORF">CEPIT_LOCUS30991</name>
    <name evidence="9" type="ORF">CEPIT_LOCUS5184</name>
</gene>
<keyword evidence="5" id="KW-0863">Zinc-finger</keyword>
<dbReference type="InterPro" id="IPR025724">
    <property type="entry name" value="GAG-pre-integrase_dom"/>
</dbReference>
<keyword evidence="1" id="KW-0645">Protease</keyword>
<dbReference type="Pfam" id="PF13976">
    <property type="entry name" value="gag_pre-integrs"/>
    <property type="match status" value="1"/>
</dbReference>
<feature type="region of interest" description="Disordered" evidence="6">
    <location>
        <begin position="211"/>
        <end position="254"/>
    </location>
</feature>
<keyword evidence="11" id="KW-1185">Reference proteome</keyword>
<dbReference type="CDD" id="cd09272">
    <property type="entry name" value="RNase_HI_RT_Ty1"/>
    <property type="match status" value="1"/>
</dbReference>
<dbReference type="GO" id="GO:0015074">
    <property type="term" value="P:DNA integration"/>
    <property type="evidence" value="ECO:0007669"/>
    <property type="project" value="InterPro"/>
</dbReference>
<keyword evidence="3" id="KW-0064">Aspartyl protease</keyword>
<dbReference type="PANTHER" id="PTHR42648:SF25">
    <property type="entry name" value="RNA-DIRECTED DNA POLYMERASE"/>
    <property type="match status" value="1"/>
</dbReference>
<evidence type="ECO:0000256" key="5">
    <source>
        <dbReference type="PROSITE-ProRule" id="PRU00047"/>
    </source>
</evidence>
<sequence length="1355" mass="154548">MSVPGQNKNGMTLQYPMLTRSNYPAWALKMRVNLKAQGVWDVIETRATDERKNMTALALIYQAIPEDILLMLADKDSAKEAWEALKTMHIGDERVKEAKVQTLRSEFEALSMKEGESVDDFAMKLTKIVNGIRTLGDTIEETSVVKKFLRAVPPQFLQIVSSIEQFGDLKTMTMEEVTGRLKLYEERTRGSSEKNEENLLLTYSEWMMRQKGSNNDDEKRNGESSNNNRGQGRGRGGRPYTGERSRNSGSSRDKSKIKCFNCDIYGHYASECRKPRRSRDDEVHFTQTQDEEPALLLSEQEKRTSDMVLLNEGKVVPKLRDGATSHGESDVWYLDNGASNHMTGQRSKFKDLDESVQGHVKFGDGSTVQILGKGSILLKCKNGEHRLLTDVYYIPSLCSNIISLGQLSEDGNKIVLHGTFLWIHDRFGKLLMKVKRTQNRLYKVLLETTQPVCLTASTHDLSWLWHTRLGHVNFQALKEMNEKGMVRGLPNITHPTQLCEGCVIAKHGRAPFPGQTTFRADQPLQLIHADLCGPITPQTQAGNRYFLLLVDDYSRMMWVYMLKQKNDAFSAFRKYKALVENQTGYNMKILRTDRGGEFQSKEFTSFCEKEGIERHLTAPYTPQQNGVVERRNRTVVAMARSLLKTMQLPGELWGEAVRHAVYILNRVSTKSLTDTTPHEMWTGRKPNLEHLRVFGCIAHMKQSGVHIKKLDDRSKIVVYLGVEEGCKAYRLFNPHDGKLYISRDVIFEEDKKWDWYSDGETNDKKTMEFTILPHEGGIVEPDYPPTDFTTVQEQESSSSESEDGGPRRFRSLAEIYADAPEADMDANELMLVAIEEPTCYREAVTEKEWQDAMEREMEAIEKNKTWTLTDLPSGHKPIGLKWVFKLKKDSEGNVIKHKARLVAKGYVQRRGIDFEEVFAPVARLDTIRMLIALAAHREWKIHHLDVKSAFLNGDLQEEVYVSQPEGFCVKNEEHKVYKLSKALYGLRQAPRAWNTRLDRSMKSLGFVKCSQEQAVYTKIYEEEILVVGVYVDDLIITGTSLDCIERFKMQMMKEFEMSDLGLLSYYLGIEVDQKKGCITLKQSAYARRVLQQFGMEDCNSSKCPMEARQQLGIDVGGVHVDPTEYRSLIGNLRYLTHTRPDISYAVGIISRYMEKPTTVHQVAAKRILRYVKGTINYGIQYERGQGVEELVGFTDSDLASDVDDRKSTGGMAFYLNGNLITWQSQKQQTVALSSCEAEYMAATLASCQALWLRNLLSELTGRKPKPVTLYIDNKSAIALIKNPVFHKRSKHIDTRFHFIRECVEKGQMVVEFISTKEQRADILTKALARIRFAEMRDLLGVKNLEQSQAYGGECE</sequence>
<dbReference type="SUPFAM" id="SSF57756">
    <property type="entry name" value="Retrovirus zinc finger-like domains"/>
    <property type="match status" value="1"/>
</dbReference>
<dbReference type="SUPFAM" id="SSF56672">
    <property type="entry name" value="DNA/RNA polymerases"/>
    <property type="match status" value="1"/>
</dbReference>
<dbReference type="PROSITE" id="PS50158">
    <property type="entry name" value="ZF_CCHC"/>
    <property type="match status" value="1"/>
</dbReference>
<dbReference type="Pfam" id="PF00665">
    <property type="entry name" value="rve"/>
    <property type="match status" value="1"/>
</dbReference>
<dbReference type="Pfam" id="PF14223">
    <property type="entry name" value="Retrotran_gag_2"/>
    <property type="match status" value="1"/>
</dbReference>
<keyword evidence="5" id="KW-0862">Zinc</keyword>
<dbReference type="InterPro" id="IPR036397">
    <property type="entry name" value="RNaseH_sf"/>
</dbReference>
<dbReference type="InterPro" id="IPR057670">
    <property type="entry name" value="SH3_retrovirus"/>
</dbReference>
<dbReference type="GO" id="GO:0004190">
    <property type="term" value="F:aspartic-type endopeptidase activity"/>
    <property type="evidence" value="ECO:0007669"/>
    <property type="project" value="UniProtKB-KW"/>
</dbReference>
<dbReference type="PROSITE" id="PS50994">
    <property type="entry name" value="INTEGRASE"/>
    <property type="match status" value="1"/>
</dbReference>
<dbReference type="InterPro" id="IPR013103">
    <property type="entry name" value="RVT_2"/>
</dbReference>
<name>A0AAV0CHM6_9ASTE</name>
<dbReference type="InterPro" id="IPR039537">
    <property type="entry name" value="Retrotran_Ty1/copia-like"/>
</dbReference>
<dbReference type="Gene3D" id="4.10.60.10">
    <property type="entry name" value="Zinc finger, CCHC-type"/>
    <property type="match status" value="1"/>
</dbReference>
<dbReference type="EMBL" id="CAMAPF010000028">
    <property type="protein sequence ID" value="CAH9074982.1"/>
    <property type="molecule type" value="Genomic_DNA"/>
</dbReference>
<reference evidence="9" key="1">
    <citation type="submission" date="2022-07" db="EMBL/GenBank/DDBJ databases">
        <authorList>
            <person name="Macas J."/>
            <person name="Novak P."/>
            <person name="Neumann P."/>
        </authorList>
    </citation>
    <scope>NUCLEOTIDE SEQUENCE</scope>
</reference>
<dbReference type="Gene3D" id="3.30.420.10">
    <property type="entry name" value="Ribonuclease H-like superfamily/Ribonuclease H"/>
    <property type="match status" value="1"/>
</dbReference>
<dbReference type="PANTHER" id="PTHR42648">
    <property type="entry name" value="TRANSPOSASE, PUTATIVE-RELATED"/>
    <property type="match status" value="1"/>
</dbReference>
<dbReference type="GO" id="GO:0006508">
    <property type="term" value="P:proteolysis"/>
    <property type="evidence" value="ECO:0007669"/>
    <property type="project" value="UniProtKB-KW"/>
</dbReference>
<organism evidence="9 11">
    <name type="scientific">Cuscuta epithymum</name>
    <dbReference type="NCBI Taxonomy" id="186058"/>
    <lineage>
        <taxon>Eukaryota</taxon>
        <taxon>Viridiplantae</taxon>
        <taxon>Streptophyta</taxon>
        <taxon>Embryophyta</taxon>
        <taxon>Tracheophyta</taxon>
        <taxon>Spermatophyta</taxon>
        <taxon>Magnoliopsida</taxon>
        <taxon>eudicotyledons</taxon>
        <taxon>Gunneridae</taxon>
        <taxon>Pentapetalae</taxon>
        <taxon>asterids</taxon>
        <taxon>lamiids</taxon>
        <taxon>Solanales</taxon>
        <taxon>Convolvulaceae</taxon>
        <taxon>Cuscuteae</taxon>
        <taxon>Cuscuta</taxon>
        <taxon>Cuscuta subgen. Cuscuta</taxon>
    </lineage>
</organism>
<evidence type="ECO:0000313" key="10">
    <source>
        <dbReference type="EMBL" id="CAH9130898.1"/>
    </source>
</evidence>